<evidence type="ECO:0000259" key="2">
    <source>
        <dbReference type="Pfam" id="PF13581"/>
    </source>
</evidence>
<dbReference type="Gene3D" id="3.30.565.10">
    <property type="entry name" value="Histidine kinase-like ATPase, C-terminal domain"/>
    <property type="match status" value="1"/>
</dbReference>
<name>A0AA96LCD1_9BACL</name>
<dbReference type="NCBIfam" id="TIGR01924">
    <property type="entry name" value="rsbW_low_gc"/>
    <property type="match status" value="1"/>
</dbReference>
<dbReference type="InterPro" id="IPR010193">
    <property type="entry name" value="RsbW"/>
</dbReference>
<evidence type="ECO:0000313" key="4">
    <source>
        <dbReference type="Proteomes" id="UP001305702"/>
    </source>
</evidence>
<dbReference type="AlphaFoldDB" id="A0AA96LCD1"/>
<keyword evidence="4" id="KW-1185">Reference proteome</keyword>
<keyword evidence="3" id="KW-0808">Transferase</keyword>
<dbReference type="InterPro" id="IPR036890">
    <property type="entry name" value="HATPase_C_sf"/>
</dbReference>
<evidence type="ECO:0000256" key="1">
    <source>
        <dbReference type="ARBA" id="ARBA00022527"/>
    </source>
</evidence>
<dbReference type="Pfam" id="PF13581">
    <property type="entry name" value="HATPase_c_2"/>
    <property type="match status" value="1"/>
</dbReference>
<dbReference type="Proteomes" id="UP001305702">
    <property type="component" value="Chromosome"/>
</dbReference>
<protein>
    <submittedName>
        <fullName evidence="3">Anti-sigma B factor RsbW</fullName>
        <ecNumber evidence="3">2.7.11.1</ecNumber>
    </submittedName>
</protein>
<keyword evidence="1" id="KW-0418">Kinase</keyword>
<dbReference type="SUPFAM" id="SSF55874">
    <property type="entry name" value="ATPase domain of HSP90 chaperone/DNA topoisomerase II/histidine kinase"/>
    <property type="match status" value="1"/>
</dbReference>
<reference evidence="3 4" key="1">
    <citation type="submission" date="2022-02" db="EMBL/GenBank/DDBJ databases">
        <title>Paenibacillus sp. MBLB1776 Whole Genome Shotgun Sequencing.</title>
        <authorList>
            <person name="Hwang C.Y."/>
            <person name="Cho E.-S."/>
            <person name="Seo M.-J."/>
        </authorList>
    </citation>
    <scope>NUCLEOTIDE SEQUENCE [LARGE SCALE GENOMIC DNA]</scope>
    <source>
        <strain evidence="3 4">MBLB1776</strain>
    </source>
</reference>
<dbReference type="GO" id="GO:0004674">
    <property type="term" value="F:protein serine/threonine kinase activity"/>
    <property type="evidence" value="ECO:0007669"/>
    <property type="project" value="UniProtKB-KW"/>
</dbReference>
<dbReference type="PANTHER" id="PTHR35526:SF3">
    <property type="entry name" value="ANTI-SIGMA-F FACTOR RSBW"/>
    <property type="match status" value="1"/>
</dbReference>
<evidence type="ECO:0000313" key="3">
    <source>
        <dbReference type="EMBL" id="WNQ10534.1"/>
    </source>
</evidence>
<dbReference type="InterPro" id="IPR050267">
    <property type="entry name" value="Anti-sigma-factor_SerPK"/>
</dbReference>
<sequence>MQPFRKTVKLTIPARAEYIDIARLSLYGIANKMGFSYEDIEDMKVAVAEACNNSVLHAYPNRESGSIDLEFDMKDTELAITISDQGKSFDYEDKAKELSAHHNKELEQISAGGLGIYLMQALMDKVEVLSGGGTRVVLTKYLTAVNPGA</sequence>
<dbReference type="EMBL" id="CP130318">
    <property type="protein sequence ID" value="WNQ10534.1"/>
    <property type="molecule type" value="Genomic_DNA"/>
</dbReference>
<dbReference type="GO" id="GO:0005524">
    <property type="term" value="F:ATP binding"/>
    <property type="evidence" value="ECO:0007669"/>
    <property type="project" value="InterPro"/>
</dbReference>
<gene>
    <name evidence="3" type="primary">rsbW</name>
    <name evidence="3" type="ORF">MJA45_23400</name>
</gene>
<dbReference type="CDD" id="cd16936">
    <property type="entry name" value="HATPase_RsbW-like"/>
    <property type="match status" value="1"/>
</dbReference>
<dbReference type="GO" id="GO:0016989">
    <property type="term" value="F:sigma factor antagonist activity"/>
    <property type="evidence" value="ECO:0007669"/>
    <property type="project" value="InterPro"/>
</dbReference>
<dbReference type="NCBIfam" id="NF003144">
    <property type="entry name" value="PRK04069.1"/>
    <property type="match status" value="1"/>
</dbReference>
<dbReference type="PANTHER" id="PTHR35526">
    <property type="entry name" value="ANTI-SIGMA-F FACTOR RSBW-RELATED"/>
    <property type="match status" value="1"/>
</dbReference>
<dbReference type="RefSeq" id="WP_315604308.1">
    <property type="nucleotide sequence ID" value="NZ_CP130318.1"/>
</dbReference>
<feature type="domain" description="Histidine kinase/HSP90-like ATPase" evidence="2">
    <location>
        <begin position="12"/>
        <end position="140"/>
    </location>
</feature>
<proteinExistence type="predicted"/>
<organism evidence="3 4">
    <name type="scientific">Paenibacillus aurantius</name>
    <dbReference type="NCBI Taxonomy" id="2918900"/>
    <lineage>
        <taxon>Bacteria</taxon>
        <taxon>Bacillati</taxon>
        <taxon>Bacillota</taxon>
        <taxon>Bacilli</taxon>
        <taxon>Bacillales</taxon>
        <taxon>Paenibacillaceae</taxon>
        <taxon>Paenibacillus</taxon>
    </lineage>
</organism>
<dbReference type="EC" id="2.7.11.1" evidence="3"/>
<keyword evidence="1" id="KW-0723">Serine/threonine-protein kinase</keyword>
<accession>A0AA96LCD1</accession>
<dbReference type="InterPro" id="IPR003594">
    <property type="entry name" value="HATPase_dom"/>
</dbReference>
<dbReference type="KEGG" id="paun:MJA45_23400"/>